<evidence type="ECO:0000256" key="3">
    <source>
        <dbReference type="ARBA" id="ARBA00022801"/>
    </source>
</evidence>
<dbReference type="PANTHER" id="PTHR37326">
    <property type="entry name" value="BLL3975 PROTEIN"/>
    <property type="match status" value="1"/>
</dbReference>
<dbReference type="Gene3D" id="3.40.630.10">
    <property type="entry name" value="Zn peptidases"/>
    <property type="match status" value="1"/>
</dbReference>
<dbReference type="eggNOG" id="COG3608">
    <property type="taxonomic scope" value="Bacteria"/>
</dbReference>
<accession>L8JN78</accession>
<dbReference type="Proteomes" id="UP000011135">
    <property type="component" value="Unassembled WGS sequence"/>
</dbReference>
<protein>
    <submittedName>
        <fullName evidence="6">Putative deacylase</fullName>
    </submittedName>
</protein>
<evidence type="ECO:0000313" key="6">
    <source>
        <dbReference type="EMBL" id="ELR69673.1"/>
    </source>
</evidence>
<evidence type="ECO:0000313" key="7">
    <source>
        <dbReference type="Proteomes" id="UP000011135"/>
    </source>
</evidence>
<comment type="caution">
    <text evidence="6">The sequence shown here is derived from an EMBL/GenBank/DDBJ whole genome shotgun (WGS) entry which is preliminary data.</text>
</comment>
<dbReference type="EMBL" id="AMZN01000070">
    <property type="protein sequence ID" value="ELR69673.1"/>
    <property type="molecule type" value="Genomic_DNA"/>
</dbReference>
<dbReference type="GO" id="GO:0016788">
    <property type="term" value="F:hydrolase activity, acting on ester bonds"/>
    <property type="evidence" value="ECO:0007669"/>
    <property type="project" value="InterPro"/>
</dbReference>
<dbReference type="PANTHER" id="PTHR37326:SF2">
    <property type="entry name" value="SUCCINYLGLUTAMATE DESUCCINYLASE_ASPARTOACYLASE FAMILY PROTEIN"/>
    <property type="match status" value="1"/>
</dbReference>
<keyword evidence="4" id="KW-0862">Zinc</keyword>
<dbReference type="CDD" id="cd06251">
    <property type="entry name" value="M14_ASTE_ASPA-like"/>
    <property type="match status" value="1"/>
</dbReference>
<keyword evidence="3" id="KW-0378">Hydrolase</keyword>
<evidence type="ECO:0000256" key="4">
    <source>
        <dbReference type="ARBA" id="ARBA00022833"/>
    </source>
</evidence>
<proteinExistence type="predicted"/>
<sequence>MPEIIIDGHRVQKGEEVQINALIARLPTRTPINIPVFVSRAKKPGPTLLVMAGIHGDETNGIEILRRIIRNKYHKPTRGTVIAIPVFNVYGFINHSRGLPDGKDLNRSFPGSKTGSLASRVAHFMTSEILPQVDIGIDFHTGGASHNNYPQIRASFQSEEEFEIAKAFGAPFIIESPFRDKSLRKTAAKAGKPILVYEGGETLRLRKQVLDVGVSGMLRVMNHLGMRDDAPEAVHQPIFIKNSTWIRAKYAGLHHAHVRNGNKIEKNQALGLITDPYGQFEKVIKSPVNGYVIGINNYPVVNMGDALLHIGME</sequence>
<dbReference type="RefSeq" id="WP_009582051.1">
    <property type="nucleotide sequence ID" value="NZ_AMZN01000070.1"/>
</dbReference>
<reference evidence="6 7" key="1">
    <citation type="submission" date="2012-12" db="EMBL/GenBank/DDBJ databases">
        <title>Genome assembly of Fulvivirga imtechensis AK7.</title>
        <authorList>
            <person name="Nupur N."/>
            <person name="Khatri I."/>
            <person name="Kumar R."/>
            <person name="Subramanian S."/>
            <person name="Pinnaka A."/>
        </authorList>
    </citation>
    <scope>NUCLEOTIDE SEQUENCE [LARGE SCALE GENOMIC DNA]</scope>
    <source>
        <strain evidence="6 7">AK7</strain>
    </source>
</reference>
<dbReference type="OrthoDB" id="9782876at2"/>
<dbReference type="AlphaFoldDB" id="L8JN78"/>
<dbReference type="GO" id="GO:0046872">
    <property type="term" value="F:metal ion binding"/>
    <property type="evidence" value="ECO:0007669"/>
    <property type="project" value="UniProtKB-KW"/>
</dbReference>
<organism evidence="6 7">
    <name type="scientific">Fulvivirga imtechensis AK7</name>
    <dbReference type="NCBI Taxonomy" id="1237149"/>
    <lineage>
        <taxon>Bacteria</taxon>
        <taxon>Pseudomonadati</taxon>
        <taxon>Bacteroidota</taxon>
        <taxon>Cytophagia</taxon>
        <taxon>Cytophagales</taxon>
        <taxon>Fulvivirgaceae</taxon>
        <taxon>Fulvivirga</taxon>
    </lineage>
</organism>
<dbReference type="SUPFAM" id="SSF53187">
    <property type="entry name" value="Zn-dependent exopeptidases"/>
    <property type="match status" value="1"/>
</dbReference>
<keyword evidence="7" id="KW-1185">Reference proteome</keyword>
<dbReference type="PATRIC" id="fig|1237149.3.peg.4366"/>
<dbReference type="PIRSF" id="PIRSF039012">
    <property type="entry name" value="ASP"/>
    <property type="match status" value="1"/>
</dbReference>
<name>L8JN78_9BACT</name>
<evidence type="ECO:0000256" key="2">
    <source>
        <dbReference type="ARBA" id="ARBA00022723"/>
    </source>
</evidence>
<evidence type="ECO:0000259" key="5">
    <source>
        <dbReference type="Pfam" id="PF24827"/>
    </source>
</evidence>
<comment type="cofactor">
    <cofactor evidence="1">
        <name>Zn(2+)</name>
        <dbReference type="ChEBI" id="CHEBI:29105"/>
    </cofactor>
</comment>
<dbReference type="GO" id="GO:0016811">
    <property type="term" value="F:hydrolase activity, acting on carbon-nitrogen (but not peptide) bonds, in linear amides"/>
    <property type="evidence" value="ECO:0007669"/>
    <property type="project" value="InterPro"/>
</dbReference>
<keyword evidence="2" id="KW-0479">Metal-binding</keyword>
<feature type="domain" description="Succinylglutamate desuccinylase/Aspartoacylase catalytic" evidence="5">
    <location>
        <begin position="44"/>
        <end position="224"/>
    </location>
</feature>
<dbReference type="InterPro" id="IPR043795">
    <property type="entry name" value="N-alpha-Ac-DABA-like"/>
</dbReference>
<gene>
    <name evidence="6" type="ORF">C900_04898</name>
</gene>
<dbReference type="InterPro" id="IPR055438">
    <property type="entry name" value="AstE_AspA_cat"/>
</dbReference>
<evidence type="ECO:0000256" key="1">
    <source>
        <dbReference type="ARBA" id="ARBA00001947"/>
    </source>
</evidence>
<dbReference type="Pfam" id="PF24827">
    <property type="entry name" value="AstE_AspA_cat"/>
    <property type="match status" value="1"/>
</dbReference>
<dbReference type="InterPro" id="IPR053138">
    <property type="entry name" value="N-alpha-Ac-DABA_deacetylase"/>
</dbReference>
<dbReference type="STRING" id="1237149.C900_04898"/>